<accession>A0A078MMB6</accession>
<dbReference type="RefSeq" id="WP_044500081.1">
    <property type="nucleotide sequence ID" value="NZ_LK391969.1"/>
</dbReference>
<dbReference type="InterPro" id="IPR034122">
    <property type="entry name" value="Retropepsin-like_bacterial"/>
</dbReference>
<dbReference type="InterPro" id="IPR001969">
    <property type="entry name" value="Aspartic_peptidase_AS"/>
</dbReference>
<dbReference type="NCBIfam" id="TIGR02281">
    <property type="entry name" value="clan_AA_DTGA"/>
    <property type="match status" value="1"/>
</dbReference>
<reference evidence="1" key="1">
    <citation type="submission" date="2014-07" db="EMBL/GenBank/DDBJ databases">
        <authorList>
            <person name="Urmite Genomes Urmite Genomes"/>
        </authorList>
    </citation>
    <scope>NUCLEOTIDE SEQUENCE</scope>
    <source>
        <strain evidence="1">12M76_air</strain>
    </source>
</reference>
<dbReference type="EMBL" id="LK391969">
    <property type="protein sequence ID" value="CEF27373.1"/>
    <property type="molecule type" value="Genomic_DNA"/>
</dbReference>
<dbReference type="Pfam" id="PF13975">
    <property type="entry name" value="gag-asp_proteas"/>
    <property type="match status" value="1"/>
</dbReference>
<protein>
    <submittedName>
        <fullName evidence="1">Putative aspartyl protease</fullName>
    </submittedName>
</protein>
<organism evidence="1">
    <name type="scientific">Pseudomonas saudimassiliensis</name>
    <dbReference type="NCBI Taxonomy" id="1461581"/>
    <lineage>
        <taxon>Bacteria</taxon>
        <taxon>Pseudomonadati</taxon>
        <taxon>Pseudomonadota</taxon>
        <taxon>Gammaproteobacteria</taxon>
        <taxon>Pseudomonadales</taxon>
        <taxon>Pseudomonadaceae</taxon>
        <taxon>Pseudomonas</taxon>
    </lineage>
</organism>
<sequence length="175" mass="19090">MNPPPDRRLGTIMMVLAWVAGLALAAQWFAGMEERRRNPNQAPVSLHRGDTVEVHLERNRQGHYLAEGRINGQPVTFLLDTGATFVAVPATLAERLNLPRGRPMMVNTANGLTESWSTRIDTLQLGDIQLRDVSAGIVPGILGDEVLLGMSALKQLDFSQQGGELILRQTLGGTE</sequence>
<dbReference type="OrthoDB" id="185963at2"/>
<dbReference type="PROSITE" id="PS00141">
    <property type="entry name" value="ASP_PROTEASE"/>
    <property type="match status" value="1"/>
</dbReference>
<evidence type="ECO:0000313" key="1">
    <source>
        <dbReference type="EMBL" id="CEA05881.1"/>
    </source>
</evidence>
<dbReference type="AlphaFoldDB" id="A0A078MMB6"/>
<gene>
    <name evidence="1" type="ORF">BN1049_02322</name>
</gene>
<dbReference type="InterPro" id="IPR011969">
    <property type="entry name" value="Clan_AA_Asp_peptidase_C"/>
</dbReference>
<dbReference type="EMBL" id="LM997413">
    <property type="protein sequence ID" value="CEA05881.1"/>
    <property type="molecule type" value="Genomic_DNA"/>
</dbReference>
<dbReference type="PATRIC" id="fig|1461581.3.peg.2289"/>
<proteinExistence type="predicted"/>
<dbReference type="SUPFAM" id="SSF50630">
    <property type="entry name" value="Acid proteases"/>
    <property type="match status" value="1"/>
</dbReference>
<name>A0A078MMB6_9PSED</name>
<keyword evidence="1" id="KW-0378">Hydrolase</keyword>
<dbReference type="Gene3D" id="2.40.70.10">
    <property type="entry name" value="Acid Proteases"/>
    <property type="match status" value="1"/>
</dbReference>
<dbReference type="CDD" id="cd05483">
    <property type="entry name" value="retropepsin_like_bacteria"/>
    <property type="match status" value="1"/>
</dbReference>
<dbReference type="GO" id="GO:0004190">
    <property type="term" value="F:aspartic-type endopeptidase activity"/>
    <property type="evidence" value="ECO:0007669"/>
    <property type="project" value="InterPro"/>
</dbReference>
<dbReference type="GO" id="GO:0006508">
    <property type="term" value="P:proteolysis"/>
    <property type="evidence" value="ECO:0007669"/>
    <property type="project" value="UniProtKB-KW"/>
</dbReference>
<keyword evidence="1" id="KW-0645">Protease</keyword>
<dbReference type="InterPro" id="IPR021109">
    <property type="entry name" value="Peptidase_aspartic_dom_sf"/>
</dbReference>